<evidence type="ECO:0000313" key="2">
    <source>
        <dbReference type="EMBL" id="MCP2009050.1"/>
    </source>
</evidence>
<dbReference type="InterPro" id="IPR021295">
    <property type="entry name" value="DUF2867"/>
</dbReference>
<dbReference type="EMBL" id="JALJZU010000005">
    <property type="protein sequence ID" value="MCP2009050.1"/>
    <property type="molecule type" value="Genomic_DNA"/>
</dbReference>
<evidence type="ECO:0000313" key="4">
    <source>
        <dbReference type="Proteomes" id="UP001162889"/>
    </source>
</evidence>
<dbReference type="AlphaFoldDB" id="A0AA41H9W4"/>
<gene>
    <name evidence="1" type="ORF">KVP70_27760</name>
    <name evidence="2" type="ORF">L1274_002763</name>
</gene>
<accession>A0AA41H9W4</accession>
<dbReference type="EMBL" id="JAHTGR010000020">
    <property type="protein sequence ID" value="MBV6324727.1"/>
    <property type="molecule type" value="Genomic_DNA"/>
</dbReference>
<name>A0AA41H9W4_9BURK</name>
<sequence>MTTAISAVDVPPNSEIASRLAGAYYYDSYETTIKPTSQSALELYLQVVAGTPAWINTMMALRNRVVALFGLKNLGGLGDVDAAKPAAVYRVGDRVGIFTIRYLSEQEVILGDSDKHLRAEVSVCKAQDKVAVTTVVHIHNLLGRVYMLFVAPMHRLIVPASLRNARFL</sequence>
<proteinExistence type="predicted"/>
<comment type="caution">
    <text evidence="1">The sequence shown here is derived from an EMBL/GenBank/DDBJ whole genome shotgun (WGS) entry which is preliminary data.</text>
</comment>
<evidence type="ECO:0000313" key="3">
    <source>
        <dbReference type="Proteomes" id="UP001155901"/>
    </source>
</evidence>
<dbReference type="RefSeq" id="WP_217945644.1">
    <property type="nucleotide sequence ID" value="NZ_JAHTGR010000020.1"/>
</dbReference>
<protein>
    <submittedName>
        <fullName evidence="1">DUF2867 domain-containing protein</fullName>
    </submittedName>
</protein>
<reference evidence="2" key="2">
    <citation type="submission" date="2022-03" db="EMBL/GenBank/DDBJ databases">
        <title>Genome Encyclopedia of Bacteria and Archaea VI: Functional Genomics of Type Strains.</title>
        <authorList>
            <person name="Whitman W."/>
        </authorList>
    </citation>
    <scope>NUCLEOTIDE SEQUENCE</scope>
    <source>
        <strain evidence="2">HSC-15S17</strain>
    </source>
</reference>
<dbReference type="Pfam" id="PF11066">
    <property type="entry name" value="DUF2867"/>
    <property type="match status" value="1"/>
</dbReference>
<organism evidence="1 3">
    <name type="scientific">Duganella violaceipulchra</name>
    <dbReference type="NCBI Taxonomy" id="2849652"/>
    <lineage>
        <taxon>Bacteria</taxon>
        <taxon>Pseudomonadati</taxon>
        <taxon>Pseudomonadota</taxon>
        <taxon>Betaproteobacteria</taxon>
        <taxon>Burkholderiales</taxon>
        <taxon>Oxalobacteraceae</taxon>
        <taxon>Telluria group</taxon>
        <taxon>Duganella</taxon>
    </lineage>
</organism>
<reference evidence="1" key="1">
    <citation type="submission" date="2021-07" db="EMBL/GenBank/DDBJ databases">
        <title>Characterization of violacein-producing bacteria and related species.</title>
        <authorList>
            <person name="Wilson H.S."/>
            <person name="De Leon M.E."/>
        </authorList>
    </citation>
    <scope>NUCLEOTIDE SEQUENCE</scope>
    <source>
        <strain evidence="1">HSC-15S17</strain>
    </source>
</reference>
<keyword evidence="4" id="KW-1185">Reference proteome</keyword>
<evidence type="ECO:0000313" key="1">
    <source>
        <dbReference type="EMBL" id="MBV6324727.1"/>
    </source>
</evidence>
<dbReference type="Proteomes" id="UP001155901">
    <property type="component" value="Unassembled WGS sequence"/>
</dbReference>
<dbReference type="Proteomes" id="UP001162889">
    <property type="component" value="Unassembled WGS sequence"/>
</dbReference>